<evidence type="ECO:0000313" key="2">
    <source>
        <dbReference type="Proteomes" id="UP001062846"/>
    </source>
</evidence>
<evidence type="ECO:0000313" key="1">
    <source>
        <dbReference type="EMBL" id="KAI8538652.1"/>
    </source>
</evidence>
<dbReference type="Proteomes" id="UP001062846">
    <property type="component" value="Chromosome 9"/>
</dbReference>
<reference evidence="1" key="1">
    <citation type="submission" date="2022-02" db="EMBL/GenBank/DDBJ databases">
        <title>Plant Genome Project.</title>
        <authorList>
            <person name="Zhang R.-G."/>
        </authorList>
    </citation>
    <scope>NUCLEOTIDE SEQUENCE</scope>
    <source>
        <strain evidence="1">AT1</strain>
    </source>
</reference>
<proteinExistence type="predicted"/>
<protein>
    <submittedName>
        <fullName evidence="1">Uncharacterized protein</fullName>
    </submittedName>
</protein>
<keyword evidence="2" id="KW-1185">Reference proteome</keyword>
<gene>
    <name evidence="1" type="ORF">RHMOL_Rhmol09G0121300</name>
</gene>
<comment type="caution">
    <text evidence="1">The sequence shown here is derived from an EMBL/GenBank/DDBJ whole genome shotgun (WGS) entry which is preliminary data.</text>
</comment>
<sequence>MKKFLETPKICPDLSALCFLDACWAIVSGAAIESLYNISNRPEILFQTAPQELMNCVKKEKKECYTSSVNEGFRYAEQFGIREEKSCPFKANKQDCQSKLEDTGIIEGPVLDGVDYRSTGYDLHAVLIVGCDTDKKTGKNYWLIQNSYGVNWGKKGFAKIIRNSSLPKGRLSSIFRVSYPNSVEYFKCPTEQIINYQGKMKR</sequence>
<dbReference type="EMBL" id="CM046396">
    <property type="protein sequence ID" value="KAI8538652.1"/>
    <property type="molecule type" value="Genomic_DNA"/>
</dbReference>
<name>A0ACC0MDN6_RHOML</name>
<accession>A0ACC0MDN6</accession>
<organism evidence="1 2">
    <name type="scientific">Rhododendron molle</name>
    <name type="common">Chinese azalea</name>
    <name type="synonym">Azalea mollis</name>
    <dbReference type="NCBI Taxonomy" id="49168"/>
    <lineage>
        <taxon>Eukaryota</taxon>
        <taxon>Viridiplantae</taxon>
        <taxon>Streptophyta</taxon>
        <taxon>Embryophyta</taxon>
        <taxon>Tracheophyta</taxon>
        <taxon>Spermatophyta</taxon>
        <taxon>Magnoliopsida</taxon>
        <taxon>eudicotyledons</taxon>
        <taxon>Gunneridae</taxon>
        <taxon>Pentapetalae</taxon>
        <taxon>asterids</taxon>
        <taxon>Ericales</taxon>
        <taxon>Ericaceae</taxon>
        <taxon>Ericoideae</taxon>
        <taxon>Rhodoreae</taxon>
        <taxon>Rhododendron</taxon>
    </lineage>
</organism>